<feature type="transmembrane region" description="Helical" evidence="1">
    <location>
        <begin position="6"/>
        <end position="29"/>
    </location>
</feature>
<dbReference type="EMBL" id="JAJISC010000006">
    <property type="protein sequence ID" value="MCS2610424.1"/>
    <property type="molecule type" value="Genomic_DNA"/>
</dbReference>
<keyword evidence="3" id="KW-1185">Reference proteome</keyword>
<evidence type="ECO:0000256" key="1">
    <source>
        <dbReference type="SAM" id="Phobius"/>
    </source>
</evidence>
<proteinExistence type="predicted"/>
<sequence>MKTETLNLIQATASVASLIGLFVAIYVAWLSNILRKEELYSRVLEKATRNAIEAKKILISTSDLRSELKKKKINDPVKKAAFNKAKEWLKQLHEVEVIGMREDAESAQNFIIEGRKNLKVADLHQISARLDKTYSRMALNSDNIVKKVTSLTDEIINSE</sequence>
<protein>
    <submittedName>
        <fullName evidence="2">Uncharacterized protein</fullName>
    </submittedName>
</protein>
<name>A0ABT2EFQ3_9GAMM</name>
<dbReference type="Proteomes" id="UP001165542">
    <property type="component" value="Unassembled WGS sequence"/>
</dbReference>
<gene>
    <name evidence="2" type="ORF">LLY24_13970</name>
</gene>
<evidence type="ECO:0000313" key="2">
    <source>
        <dbReference type="EMBL" id="MCS2610424.1"/>
    </source>
</evidence>
<dbReference type="RefSeq" id="WP_259036918.1">
    <property type="nucleotide sequence ID" value="NZ_JAJISC010000006.1"/>
</dbReference>
<comment type="caution">
    <text evidence="2">The sequence shown here is derived from an EMBL/GenBank/DDBJ whole genome shotgun (WGS) entry which is preliminary data.</text>
</comment>
<evidence type="ECO:0000313" key="3">
    <source>
        <dbReference type="Proteomes" id="UP001165542"/>
    </source>
</evidence>
<accession>A0ABT2EFQ3</accession>
<reference evidence="2" key="1">
    <citation type="submission" date="2021-11" db="EMBL/GenBank/DDBJ databases">
        <title>Halomonas sp., isolated from a coastal aquaculture zone in Dongshan Bay.</title>
        <authorList>
            <person name="Lin W."/>
        </authorList>
    </citation>
    <scope>NUCLEOTIDE SEQUENCE</scope>
    <source>
        <strain evidence="2">Yzlin-01</strain>
    </source>
</reference>
<organism evidence="2 3">
    <name type="scientific">Halomonas dongshanensis</name>
    <dbReference type="NCBI Taxonomy" id="2890835"/>
    <lineage>
        <taxon>Bacteria</taxon>
        <taxon>Pseudomonadati</taxon>
        <taxon>Pseudomonadota</taxon>
        <taxon>Gammaproteobacteria</taxon>
        <taxon>Oceanospirillales</taxon>
        <taxon>Halomonadaceae</taxon>
        <taxon>Halomonas</taxon>
    </lineage>
</organism>
<keyword evidence="1" id="KW-0472">Membrane</keyword>
<keyword evidence="1" id="KW-1133">Transmembrane helix</keyword>
<keyword evidence="1" id="KW-0812">Transmembrane</keyword>